<protein>
    <recommendedName>
        <fullName evidence="3">Lipoprotein</fullName>
    </recommendedName>
</protein>
<accession>A0A2P7U2G2</accession>
<reference evidence="1 2" key="1">
    <citation type="submission" date="2018-03" db="EMBL/GenBank/DDBJ databases">
        <title>Neisseria weixii sp. nov., isolated from the intestinal contents of Tibetan Plateau pika (Ochotona curzoniae) in Yushu, Qinghai Province, China.</title>
        <authorList>
            <person name="Gui Z."/>
        </authorList>
    </citation>
    <scope>NUCLEOTIDE SEQUENCE [LARGE SCALE GENOMIC DNA]</scope>
    <source>
        <strain evidence="1 2">ATCC 51483</strain>
    </source>
</reference>
<dbReference type="AlphaFoldDB" id="A0A2P7U2G2"/>
<sequence length="196" mass="22075">MQKTLLCATALMLAACRGEDVSSEQKEERAQETVKLFAESCVALRGEPARVAAWASAQNAQAMTEGDVKKLPFGMMELDWNAAWKLEKNQAAYYLSLAPKSCSIKTEKADENMVRQQFMQLVEQTPQGMNQELRSEKSTQSPFPFRQLSYAWRESGSPEEWVLTANTSVSEQLPAQAALYFTHQIYRSRPVLNPTD</sequence>
<comment type="caution">
    <text evidence="1">The sequence shown here is derived from an EMBL/GenBank/DDBJ whole genome shotgun (WGS) entry which is preliminary data.</text>
</comment>
<dbReference type="Proteomes" id="UP000241868">
    <property type="component" value="Unassembled WGS sequence"/>
</dbReference>
<gene>
    <name evidence="1" type="ORF">C7N83_02390</name>
</gene>
<dbReference type="EMBL" id="PXYY01000008">
    <property type="protein sequence ID" value="PSJ81103.1"/>
    <property type="molecule type" value="Genomic_DNA"/>
</dbReference>
<evidence type="ECO:0000313" key="2">
    <source>
        <dbReference type="Proteomes" id="UP000241868"/>
    </source>
</evidence>
<dbReference type="NCBIfam" id="NF047650">
    <property type="entry name" value="lipo_NMCC_0638"/>
    <property type="match status" value="1"/>
</dbReference>
<dbReference type="OrthoDB" id="8606195at2"/>
<name>A0A2P7U2G2_9NEIS</name>
<evidence type="ECO:0008006" key="3">
    <source>
        <dbReference type="Google" id="ProtNLM"/>
    </source>
</evidence>
<proteinExistence type="predicted"/>
<keyword evidence="2" id="KW-1185">Reference proteome</keyword>
<organism evidence="1 2">
    <name type="scientific">Neisseria iguanae</name>
    <dbReference type="NCBI Taxonomy" id="90242"/>
    <lineage>
        <taxon>Bacteria</taxon>
        <taxon>Pseudomonadati</taxon>
        <taxon>Pseudomonadota</taxon>
        <taxon>Betaproteobacteria</taxon>
        <taxon>Neisseriales</taxon>
        <taxon>Neisseriaceae</taxon>
        <taxon>Neisseria</taxon>
    </lineage>
</organism>
<dbReference type="PROSITE" id="PS51257">
    <property type="entry name" value="PROKAR_LIPOPROTEIN"/>
    <property type="match status" value="1"/>
</dbReference>
<dbReference type="RefSeq" id="WP_106740376.1">
    <property type="nucleotide sequence ID" value="NZ_PXYY01000008.1"/>
</dbReference>
<evidence type="ECO:0000313" key="1">
    <source>
        <dbReference type="EMBL" id="PSJ81103.1"/>
    </source>
</evidence>